<evidence type="ECO:0000256" key="1">
    <source>
        <dbReference type="SAM" id="MobiDB-lite"/>
    </source>
</evidence>
<gene>
    <name evidence="2" type="ORF">Tco025E_07937</name>
</gene>
<dbReference type="Proteomes" id="UP000284403">
    <property type="component" value="Unassembled WGS sequence"/>
</dbReference>
<protein>
    <submittedName>
        <fullName evidence="2">Tcoingi protein</fullName>
    </submittedName>
</protein>
<reference evidence="2 3" key="1">
    <citation type="journal article" date="2018" name="BMC Genomics">
        <title>Genomic comparison of Trypanosoma conorhini and Trypanosoma rangeli to Trypanosoma cruzi strains of high and low virulence.</title>
        <authorList>
            <person name="Bradwell K.R."/>
            <person name="Koparde V.N."/>
            <person name="Matveyev A.V."/>
            <person name="Serrano M.G."/>
            <person name="Alves J.M."/>
            <person name="Parikh H."/>
            <person name="Huang B."/>
            <person name="Lee V."/>
            <person name="Espinosa-Alvarez O."/>
            <person name="Ortiz P.A."/>
            <person name="Costa-Martins A.G."/>
            <person name="Teixeira M.M."/>
            <person name="Buck G.A."/>
        </authorList>
    </citation>
    <scope>NUCLEOTIDE SEQUENCE [LARGE SCALE GENOMIC DNA]</scope>
    <source>
        <strain evidence="2 3">025E</strain>
    </source>
</reference>
<dbReference type="RefSeq" id="XP_029225094.1">
    <property type="nucleotide sequence ID" value="XM_029374795.1"/>
</dbReference>
<evidence type="ECO:0000313" key="2">
    <source>
        <dbReference type="EMBL" id="RNF04628.1"/>
    </source>
</evidence>
<evidence type="ECO:0000313" key="3">
    <source>
        <dbReference type="Proteomes" id="UP000284403"/>
    </source>
</evidence>
<dbReference type="AlphaFoldDB" id="A0A3R7MF06"/>
<dbReference type="GeneID" id="40321548"/>
<accession>A0A3R7MF06</accession>
<feature type="region of interest" description="Disordered" evidence="1">
    <location>
        <begin position="125"/>
        <end position="146"/>
    </location>
</feature>
<proteinExistence type="predicted"/>
<sequence length="197" mass="21591">MLAPRAGGHYQEETSASPGMTWFAWGEQIARVRGASRDRKGGVVRDKIAIVTNLWKTLIPLTTSPYSEDEGDKGRNVRLHLWPTDMQRVHLAMPATSPWCQGPVPRPGGSQEPALHSVAVDGGGRQAIGNQRESKQHHRRSGVKERGRTLSCTCKRALRSICRLLLLINGDVEQNPGPLLRGAQWNAGGLTPPKRLA</sequence>
<dbReference type="OrthoDB" id="251845at2759"/>
<dbReference type="EMBL" id="MKKU01000670">
    <property type="protein sequence ID" value="RNF04628.1"/>
    <property type="molecule type" value="Genomic_DNA"/>
</dbReference>
<organism evidence="2 3">
    <name type="scientific">Trypanosoma conorhini</name>
    <dbReference type="NCBI Taxonomy" id="83891"/>
    <lineage>
        <taxon>Eukaryota</taxon>
        <taxon>Discoba</taxon>
        <taxon>Euglenozoa</taxon>
        <taxon>Kinetoplastea</taxon>
        <taxon>Metakinetoplastina</taxon>
        <taxon>Trypanosomatida</taxon>
        <taxon>Trypanosomatidae</taxon>
        <taxon>Trypanosoma</taxon>
    </lineage>
</organism>
<dbReference type="Gene3D" id="2.120.10.10">
    <property type="match status" value="1"/>
</dbReference>
<comment type="caution">
    <text evidence="2">The sequence shown here is derived from an EMBL/GenBank/DDBJ whole genome shotgun (WGS) entry which is preliminary data.</text>
</comment>
<name>A0A3R7MF06_9TRYP</name>
<keyword evidence="3" id="KW-1185">Reference proteome</keyword>
<feature type="non-terminal residue" evidence="2">
    <location>
        <position position="197"/>
    </location>
</feature>